<keyword evidence="1" id="KW-1133">Transmembrane helix</keyword>
<feature type="transmembrane region" description="Helical" evidence="1">
    <location>
        <begin position="5"/>
        <end position="27"/>
    </location>
</feature>
<keyword evidence="1" id="KW-0472">Membrane</keyword>
<feature type="domain" description="CSC1/OSCA1-like 7TM region" evidence="2">
    <location>
        <begin position="3"/>
        <end position="72"/>
    </location>
</feature>
<accession>A0A0C3GDK2</accession>
<dbReference type="GO" id="GO:0016020">
    <property type="term" value="C:membrane"/>
    <property type="evidence" value="ECO:0007669"/>
    <property type="project" value="InterPro"/>
</dbReference>
<keyword evidence="1" id="KW-0812">Transmembrane</keyword>
<dbReference type="InParanoid" id="A0A0C3GDK2"/>
<gene>
    <name evidence="3" type="ORF">PILCRDRAFT_236443</name>
</gene>
<name>A0A0C3GDK2_PILCF</name>
<organism evidence="3 4">
    <name type="scientific">Piloderma croceum (strain F 1598)</name>
    <dbReference type="NCBI Taxonomy" id="765440"/>
    <lineage>
        <taxon>Eukaryota</taxon>
        <taxon>Fungi</taxon>
        <taxon>Dikarya</taxon>
        <taxon>Basidiomycota</taxon>
        <taxon>Agaricomycotina</taxon>
        <taxon>Agaricomycetes</taxon>
        <taxon>Agaricomycetidae</taxon>
        <taxon>Atheliales</taxon>
        <taxon>Atheliaceae</taxon>
        <taxon>Piloderma</taxon>
    </lineage>
</organism>
<evidence type="ECO:0000313" key="4">
    <source>
        <dbReference type="Proteomes" id="UP000054166"/>
    </source>
</evidence>
<dbReference type="Proteomes" id="UP000054166">
    <property type="component" value="Unassembled WGS sequence"/>
</dbReference>
<dbReference type="EMBL" id="KN832976">
    <property type="protein sequence ID" value="KIM88716.1"/>
    <property type="molecule type" value="Genomic_DNA"/>
</dbReference>
<reference evidence="3 4" key="1">
    <citation type="submission" date="2014-04" db="EMBL/GenBank/DDBJ databases">
        <authorList>
            <consortium name="DOE Joint Genome Institute"/>
            <person name="Kuo A."/>
            <person name="Tarkka M."/>
            <person name="Buscot F."/>
            <person name="Kohler A."/>
            <person name="Nagy L.G."/>
            <person name="Floudas D."/>
            <person name="Copeland A."/>
            <person name="Barry K.W."/>
            <person name="Cichocki N."/>
            <person name="Veneault-Fourrey C."/>
            <person name="LaButti K."/>
            <person name="Lindquist E.A."/>
            <person name="Lipzen A."/>
            <person name="Lundell T."/>
            <person name="Morin E."/>
            <person name="Murat C."/>
            <person name="Sun H."/>
            <person name="Tunlid A."/>
            <person name="Henrissat B."/>
            <person name="Grigoriev I.V."/>
            <person name="Hibbett D.S."/>
            <person name="Martin F."/>
            <person name="Nordberg H.P."/>
            <person name="Cantor M.N."/>
            <person name="Hua S.X."/>
        </authorList>
    </citation>
    <scope>NUCLEOTIDE SEQUENCE [LARGE SCALE GENOMIC DNA]</scope>
    <source>
        <strain evidence="3 4">F 1598</strain>
    </source>
</reference>
<keyword evidence="4" id="KW-1185">Reference proteome</keyword>
<dbReference type="AlphaFoldDB" id="A0A0C3GDK2"/>
<dbReference type="OrthoDB" id="1076608at2759"/>
<dbReference type="STRING" id="765440.A0A0C3GDK2"/>
<protein>
    <recommendedName>
        <fullName evidence="2">CSC1/OSCA1-like 7TM region domain-containing protein</fullName>
    </recommendedName>
</protein>
<dbReference type="HOGENOM" id="CLU_2050486_0_0_1"/>
<feature type="transmembrane region" description="Helical" evidence="1">
    <location>
        <begin position="33"/>
        <end position="54"/>
    </location>
</feature>
<dbReference type="InterPro" id="IPR003864">
    <property type="entry name" value="CSC1/OSCA1-like_7TM"/>
</dbReference>
<reference evidence="4" key="2">
    <citation type="submission" date="2015-01" db="EMBL/GenBank/DDBJ databases">
        <title>Evolutionary Origins and Diversification of the Mycorrhizal Mutualists.</title>
        <authorList>
            <consortium name="DOE Joint Genome Institute"/>
            <consortium name="Mycorrhizal Genomics Consortium"/>
            <person name="Kohler A."/>
            <person name="Kuo A."/>
            <person name="Nagy L.G."/>
            <person name="Floudas D."/>
            <person name="Copeland A."/>
            <person name="Barry K.W."/>
            <person name="Cichocki N."/>
            <person name="Veneault-Fourrey C."/>
            <person name="LaButti K."/>
            <person name="Lindquist E.A."/>
            <person name="Lipzen A."/>
            <person name="Lundell T."/>
            <person name="Morin E."/>
            <person name="Murat C."/>
            <person name="Riley R."/>
            <person name="Ohm R."/>
            <person name="Sun H."/>
            <person name="Tunlid A."/>
            <person name="Henrissat B."/>
            <person name="Grigoriev I.V."/>
            <person name="Hibbett D.S."/>
            <person name="Martin F."/>
        </authorList>
    </citation>
    <scope>NUCLEOTIDE SEQUENCE [LARGE SCALE GENOMIC DNA]</scope>
    <source>
        <strain evidence="4">F 1598</strain>
    </source>
</reference>
<proteinExistence type="predicted"/>
<dbReference type="Pfam" id="PF02714">
    <property type="entry name" value="RSN1_7TM"/>
    <property type="match status" value="1"/>
</dbReference>
<evidence type="ECO:0000256" key="1">
    <source>
        <dbReference type="SAM" id="Phobius"/>
    </source>
</evidence>
<evidence type="ECO:0000259" key="2">
    <source>
        <dbReference type="Pfam" id="PF02714"/>
    </source>
</evidence>
<evidence type="ECO:0000313" key="3">
    <source>
        <dbReference type="EMBL" id="KIM88716.1"/>
    </source>
</evidence>
<sequence length="120" mass="13977">MMRLFIFEVVHSFLIITISFAALPGLINDPSQIPLLLVQNLLAASTFFLIYILLQRLSGTAGGFWRLVTLILLGKHPEINLWTQVWHTNCRLGYIVPIHHAFSGHWFVDEFLFFIMIFWF</sequence>